<evidence type="ECO:0000313" key="3">
    <source>
        <dbReference type="Proteomes" id="UP000217676"/>
    </source>
</evidence>
<sequence length="66" mass="7044">MPDMTHGWETAPAEAESPSWARRARAGCALAPFAGVPEVADTHVRLPLDTGDTAVTRRTAKALTRT</sequence>
<feature type="region of interest" description="Disordered" evidence="1">
    <location>
        <begin position="1"/>
        <end position="21"/>
    </location>
</feature>
<dbReference type="KEGG" id="slau:SLA_7339"/>
<evidence type="ECO:0000256" key="1">
    <source>
        <dbReference type="SAM" id="MobiDB-lite"/>
    </source>
</evidence>
<organism evidence="2 3">
    <name type="scientific">Streptomyces laurentii</name>
    <dbReference type="NCBI Taxonomy" id="39478"/>
    <lineage>
        <taxon>Bacteria</taxon>
        <taxon>Bacillati</taxon>
        <taxon>Actinomycetota</taxon>
        <taxon>Actinomycetes</taxon>
        <taxon>Kitasatosporales</taxon>
        <taxon>Streptomycetaceae</taxon>
        <taxon>Streptomyces</taxon>
    </lineage>
</organism>
<dbReference type="EMBL" id="AP017424">
    <property type="protein sequence ID" value="BAU88205.1"/>
    <property type="molecule type" value="Genomic_DNA"/>
</dbReference>
<dbReference type="Proteomes" id="UP000217676">
    <property type="component" value="Chromosome"/>
</dbReference>
<protein>
    <submittedName>
        <fullName evidence="2">Uncharacterized protein</fullName>
    </submittedName>
</protein>
<gene>
    <name evidence="2" type="ORF">SLA_7339</name>
</gene>
<dbReference type="AlphaFoldDB" id="A0A169PMM6"/>
<keyword evidence="3" id="KW-1185">Reference proteome</keyword>
<name>A0A169PMM6_STRLU</name>
<proteinExistence type="predicted"/>
<evidence type="ECO:0000313" key="2">
    <source>
        <dbReference type="EMBL" id="BAU88205.1"/>
    </source>
</evidence>
<accession>A0A169PMM6</accession>
<reference evidence="2 3" key="1">
    <citation type="journal article" date="2016" name="Genome Announc.">
        <title>Complete Genome Sequence of Thiostrepton-Producing Streptomyces laurentii ATCC 31255.</title>
        <authorList>
            <person name="Doi K."/>
            <person name="Fujino Y."/>
            <person name="Nagayoshi Y."/>
            <person name="Ohshima T."/>
            <person name="Ogata S."/>
        </authorList>
    </citation>
    <scope>NUCLEOTIDE SEQUENCE [LARGE SCALE GENOMIC DNA]</scope>
    <source>
        <strain evidence="2 3">ATCC 31255</strain>
    </source>
</reference>